<feature type="signal peptide" evidence="2">
    <location>
        <begin position="1"/>
        <end position="22"/>
    </location>
</feature>
<keyword evidence="2" id="KW-0732">Signal</keyword>
<feature type="transmembrane region" description="Helical" evidence="1">
    <location>
        <begin position="249"/>
        <end position="268"/>
    </location>
</feature>
<evidence type="ECO:0000313" key="5">
    <source>
        <dbReference type="Proteomes" id="UP001500253"/>
    </source>
</evidence>
<proteinExistence type="predicted"/>
<comment type="caution">
    <text evidence="4">The sequence shown here is derived from an EMBL/GenBank/DDBJ whole genome shotgun (WGS) entry which is preliminary data.</text>
</comment>
<dbReference type="InterPro" id="IPR003675">
    <property type="entry name" value="Rce1/LyrA-like_dom"/>
</dbReference>
<dbReference type="RefSeq" id="WP_346175997.1">
    <property type="nucleotide sequence ID" value="NZ_BAAASD010000017.1"/>
</dbReference>
<dbReference type="Pfam" id="PF02517">
    <property type="entry name" value="Rce1-like"/>
    <property type="match status" value="1"/>
</dbReference>
<keyword evidence="1" id="KW-0812">Transmembrane</keyword>
<feature type="transmembrane region" description="Helical" evidence="1">
    <location>
        <begin position="42"/>
        <end position="63"/>
    </location>
</feature>
<feature type="domain" description="CAAX prenyl protease 2/Lysostaphin resistance protein A-like" evidence="3">
    <location>
        <begin position="165"/>
        <end position="262"/>
    </location>
</feature>
<sequence>MRHKWKAKAGLFLAVTFVAAGALGAAQPATGIPDEVIQLTQFGPALGVAAVALLWPGGVRALLAGALPGRRPGRAAGSPPYGSGPVPAPYGSGPVPAPYGSGPVPAPYGSGPVPAPYDPAHAPYGAGRALPLLATALLITALSAGAYALATGDAHATDPRALDHPFALIVVAQLVGACGEEIGWRCFFQPLLRTRFGPLAASAAVGVVWGVWHVQVFAQAPAYAAGFLLATVAMSVVLGLGLERVRANRLLLAGGFHTLINLGMLLFMDEESGAVLPMVLFGAACLVAAVPWVRRAPAATIPAVAPSGR</sequence>
<dbReference type="Proteomes" id="UP001500253">
    <property type="component" value="Unassembled WGS sequence"/>
</dbReference>
<organism evidence="4 5">
    <name type="scientific">Streptomyces cuspidosporus</name>
    <dbReference type="NCBI Taxonomy" id="66882"/>
    <lineage>
        <taxon>Bacteria</taxon>
        <taxon>Bacillati</taxon>
        <taxon>Actinomycetota</taxon>
        <taxon>Actinomycetes</taxon>
        <taxon>Kitasatosporales</taxon>
        <taxon>Streptomycetaceae</taxon>
        <taxon>Streptomyces</taxon>
    </lineage>
</organism>
<name>A0ABN3GF04_9ACTN</name>
<keyword evidence="1" id="KW-1133">Transmembrane helix</keyword>
<gene>
    <name evidence="4" type="ORF">GCM10010246_42390</name>
</gene>
<keyword evidence="1" id="KW-0472">Membrane</keyword>
<evidence type="ECO:0000256" key="2">
    <source>
        <dbReference type="SAM" id="SignalP"/>
    </source>
</evidence>
<dbReference type="InterPro" id="IPR042150">
    <property type="entry name" value="MmRce1-like"/>
</dbReference>
<evidence type="ECO:0000256" key="1">
    <source>
        <dbReference type="SAM" id="Phobius"/>
    </source>
</evidence>
<feature type="transmembrane region" description="Helical" evidence="1">
    <location>
        <begin position="196"/>
        <end position="214"/>
    </location>
</feature>
<dbReference type="PANTHER" id="PTHR35797:SF1">
    <property type="entry name" value="PROTEASE"/>
    <property type="match status" value="1"/>
</dbReference>
<feature type="transmembrane region" description="Helical" evidence="1">
    <location>
        <begin position="220"/>
        <end position="242"/>
    </location>
</feature>
<keyword evidence="5" id="KW-1185">Reference proteome</keyword>
<accession>A0ABN3GF04</accession>
<protein>
    <recommendedName>
        <fullName evidence="3">CAAX prenyl protease 2/Lysostaphin resistance protein A-like domain-containing protein</fullName>
    </recommendedName>
</protein>
<dbReference type="PANTHER" id="PTHR35797">
    <property type="entry name" value="PROTEASE-RELATED"/>
    <property type="match status" value="1"/>
</dbReference>
<evidence type="ECO:0000313" key="4">
    <source>
        <dbReference type="EMBL" id="GAA2350091.1"/>
    </source>
</evidence>
<reference evidence="4 5" key="1">
    <citation type="journal article" date="2019" name="Int. J. Syst. Evol. Microbiol.">
        <title>The Global Catalogue of Microorganisms (GCM) 10K type strain sequencing project: providing services to taxonomists for standard genome sequencing and annotation.</title>
        <authorList>
            <consortium name="The Broad Institute Genomics Platform"/>
            <consortium name="The Broad Institute Genome Sequencing Center for Infectious Disease"/>
            <person name="Wu L."/>
            <person name="Ma J."/>
        </authorList>
    </citation>
    <scope>NUCLEOTIDE SEQUENCE [LARGE SCALE GENOMIC DNA]</scope>
    <source>
        <strain evidence="4 5">JCM 4316</strain>
    </source>
</reference>
<feature type="transmembrane region" description="Helical" evidence="1">
    <location>
        <begin position="165"/>
        <end position="184"/>
    </location>
</feature>
<dbReference type="EMBL" id="BAAASD010000017">
    <property type="protein sequence ID" value="GAA2350091.1"/>
    <property type="molecule type" value="Genomic_DNA"/>
</dbReference>
<feature type="transmembrane region" description="Helical" evidence="1">
    <location>
        <begin position="274"/>
        <end position="293"/>
    </location>
</feature>
<evidence type="ECO:0000259" key="3">
    <source>
        <dbReference type="Pfam" id="PF02517"/>
    </source>
</evidence>
<feature type="chain" id="PRO_5045555158" description="CAAX prenyl protease 2/Lysostaphin resistance protein A-like domain-containing protein" evidence="2">
    <location>
        <begin position="23"/>
        <end position="309"/>
    </location>
</feature>
<feature type="transmembrane region" description="Helical" evidence="1">
    <location>
        <begin position="129"/>
        <end position="150"/>
    </location>
</feature>